<evidence type="ECO:0008006" key="6">
    <source>
        <dbReference type="Google" id="ProtNLM"/>
    </source>
</evidence>
<feature type="transmembrane region" description="Helical" evidence="1">
    <location>
        <begin position="164"/>
        <end position="182"/>
    </location>
</feature>
<protein>
    <recommendedName>
        <fullName evidence="6">DUF805 domain-containing protein</fullName>
    </recommendedName>
</protein>
<feature type="transmembrane region" description="Helical" evidence="1">
    <location>
        <begin position="21"/>
        <end position="44"/>
    </location>
</feature>
<dbReference type="EMBL" id="CP032153">
    <property type="protein sequence ID" value="AYN22764.1"/>
    <property type="molecule type" value="Genomic_DNA"/>
</dbReference>
<dbReference type="OrthoDB" id="6854192at2"/>
<evidence type="ECO:0000256" key="1">
    <source>
        <dbReference type="SAM" id="Phobius"/>
    </source>
</evidence>
<feature type="transmembrane region" description="Helical" evidence="1">
    <location>
        <begin position="90"/>
        <end position="108"/>
    </location>
</feature>
<feature type="transmembrane region" description="Helical" evidence="1">
    <location>
        <begin position="56"/>
        <end position="83"/>
    </location>
</feature>
<keyword evidence="1" id="KW-0472">Membrane</keyword>
<dbReference type="Proteomes" id="UP000831759">
    <property type="component" value="Chromosome"/>
</dbReference>
<evidence type="ECO:0000313" key="4">
    <source>
        <dbReference type="Proteomes" id="UP000268070"/>
    </source>
</evidence>
<dbReference type="RefSeq" id="WP_121740126.1">
    <property type="nucleotide sequence ID" value="NZ_CP032153.1"/>
</dbReference>
<dbReference type="Proteomes" id="UP000268070">
    <property type="component" value="Chromosome"/>
</dbReference>
<dbReference type="KEGG" id="aaqu:D3M96_10650"/>
<accession>A0A3G2I093</accession>
<feature type="transmembrane region" description="Helical" evidence="1">
    <location>
        <begin position="128"/>
        <end position="144"/>
    </location>
</feature>
<gene>
    <name evidence="2" type="ORF">D3M96_10650</name>
    <name evidence="3" type="ORF">MTR80_08760</name>
</gene>
<keyword evidence="1" id="KW-1133">Transmembrane helix</keyword>
<evidence type="ECO:0000313" key="3">
    <source>
        <dbReference type="EMBL" id="UQN37776.1"/>
    </source>
</evidence>
<reference evidence="3 5" key="2">
    <citation type="journal article" date="2022" name="Int. J. Syst. Evol. Microbiol.">
        <title>Characterization of Alcaligenes aquatilis as a novel member of heterotrophic nitrifier-aerobic denitrifier and its performance in treating piggery wastewater.</title>
        <authorList>
            <person name="Cao X."/>
            <person name="Zhao B."/>
            <person name="Wu Y."/>
            <person name="Huang J."/>
            <person name="Wang H."/>
            <person name="Sun X."/>
            <person name="Li S."/>
        </authorList>
    </citation>
    <scope>NUCLEOTIDE SEQUENCE [LARGE SCALE GENOMIC DNA]</scope>
    <source>
        <strain evidence="3 5">AS1</strain>
    </source>
</reference>
<keyword evidence="5" id="KW-1185">Reference proteome</keyword>
<proteinExistence type="predicted"/>
<evidence type="ECO:0000313" key="2">
    <source>
        <dbReference type="EMBL" id="AYN22764.1"/>
    </source>
</evidence>
<name>A0A3G2I093_9BURK</name>
<dbReference type="AlphaFoldDB" id="A0A3G2I093"/>
<evidence type="ECO:0000313" key="5">
    <source>
        <dbReference type="Proteomes" id="UP000831759"/>
    </source>
</evidence>
<dbReference type="GeneID" id="96869024"/>
<reference evidence="2 4" key="1">
    <citation type="submission" date="2018-09" db="EMBL/GenBank/DDBJ databases">
        <title>Complete genome sequence of the hydrocarbonoclastic bacterium Alcaligenes aquatilis QD168, isolated from a crude-oil polluted marine sediment of Central Chile.</title>
        <authorList>
            <person name="Duran R.E."/>
            <person name="Barra B."/>
            <person name="Salva-Serra F."/>
            <person name="Mendez V."/>
            <person name="Moore E.R.B."/>
            <person name="Seeger M."/>
        </authorList>
    </citation>
    <scope>NUCLEOTIDE SEQUENCE [LARGE SCALE GENOMIC DNA]</scope>
    <source>
        <strain evidence="2 4">QD168</strain>
    </source>
</reference>
<keyword evidence="1" id="KW-0812">Transmembrane</keyword>
<dbReference type="EMBL" id="CP094619">
    <property type="protein sequence ID" value="UQN37776.1"/>
    <property type="molecule type" value="Genomic_DNA"/>
</dbReference>
<organism evidence="2 4">
    <name type="scientific">Alcaligenes aquatilis</name>
    <dbReference type="NCBI Taxonomy" id="323284"/>
    <lineage>
        <taxon>Bacteria</taxon>
        <taxon>Pseudomonadati</taxon>
        <taxon>Pseudomonadota</taxon>
        <taxon>Betaproteobacteria</taxon>
        <taxon>Burkholderiales</taxon>
        <taxon>Alcaligenaceae</taxon>
        <taxon>Alcaligenes</taxon>
    </lineage>
</organism>
<sequence length="205" mass="22662">MSKNRLFSFYRQRHDGPAPRNLGYYAASWLAALAVLALFAFINFHVLKPTDVSGTLLGGMFGALFNLSYWVFGVSGLCALALFRLSGWHITWVLAGLLQVGISALWRIQYWQAYERHEQMLSPGLGELYVSMLVGAGLAAIGIVKYRQAGPYPIASRPSKVKTVVALLLVVLYLVLPLHFNLRTPLPDCAFGSNGQQLTLCLENE</sequence>